<reference evidence="1 2" key="1">
    <citation type="submission" date="2024-05" db="EMBL/GenBank/DDBJ databases">
        <title>The nuclear and mitochondrial genome assemblies of Tetragonisca angustula (Apidae: Meliponini), a tiny yet remarkable pollinator in the Neotropics.</title>
        <authorList>
            <person name="Ferrari R."/>
            <person name="Ricardo P.C."/>
            <person name="Dias F.C."/>
            <person name="Araujo N.S."/>
            <person name="Soares D.O."/>
            <person name="Zhou Q.-S."/>
            <person name="Zhu C.-D."/>
            <person name="Coutinho L."/>
            <person name="Airas M.C."/>
            <person name="Batista T.M."/>
        </authorList>
    </citation>
    <scope>NUCLEOTIDE SEQUENCE [LARGE SCALE GENOMIC DNA]</scope>
    <source>
        <strain evidence="1">ASF017062</strain>
        <tissue evidence="1">Abdomen</tissue>
    </source>
</reference>
<accession>A0AAW0Z8P9</accession>
<dbReference type="AlphaFoldDB" id="A0AAW0Z8P9"/>
<organism evidence="1 2">
    <name type="scientific">Tetragonisca angustula</name>
    <dbReference type="NCBI Taxonomy" id="166442"/>
    <lineage>
        <taxon>Eukaryota</taxon>
        <taxon>Metazoa</taxon>
        <taxon>Ecdysozoa</taxon>
        <taxon>Arthropoda</taxon>
        <taxon>Hexapoda</taxon>
        <taxon>Insecta</taxon>
        <taxon>Pterygota</taxon>
        <taxon>Neoptera</taxon>
        <taxon>Endopterygota</taxon>
        <taxon>Hymenoptera</taxon>
        <taxon>Apocrita</taxon>
        <taxon>Aculeata</taxon>
        <taxon>Apoidea</taxon>
        <taxon>Anthophila</taxon>
        <taxon>Apidae</taxon>
        <taxon>Tetragonisca</taxon>
    </lineage>
</organism>
<evidence type="ECO:0000313" key="2">
    <source>
        <dbReference type="Proteomes" id="UP001432146"/>
    </source>
</evidence>
<dbReference type="EMBL" id="JAWNGG020000379">
    <property type="protein sequence ID" value="KAK9293719.1"/>
    <property type="molecule type" value="Genomic_DNA"/>
</dbReference>
<gene>
    <name evidence="1" type="ORF">QLX08_011404</name>
</gene>
<sequence>MLDRLASSNFVKLPQNSFVELPQNSFVKLRRISSKKKQPRQTSSNFLKQLRQTSSNFVKPARAELERHVGHFFFNSINSFVAYRRWRSSFPRRAHEIPTIVSQTE</sequence>
<protein>
    <submittedName>
        <fullName evidence="1">Uncharacterized protein</fullName>
    </submittedName>
</protein>
<name>A0AAW0Z8P9_9HYME</name>
<evidence type="ECO:0000313" key="1">
    <source>
        <dbReference type="EMBL" id="KAK9293719.1"/>
    </source>
</evidence>
<proteinExistence type="predicted"/>
<keyword evidence="2" id="KW-1185">Reference proteome</keyword>
<comment type="caution">
    <text evidence="1">The sequence shown here is derived from an EMBL/GenBank/DDBJ whole genome shotgun (WGS) entry which is preliminary data.</text>
</comment>
<dbReference type="Proteomes" id="UP001432146">
    <property type="component" value="Unassembled WGS sequence"/>
</dbReference>